<dbReference type="PROSITE" id="PS51781">
    <property type="entry name" value="SH3B"/>
    <property type="match status" value="1"/>
</dbReference>
<comment type="caution">
    <text evidence="4">The sequence shown here is derived from an EMBL/GenBank/DDBJ whole genome shotgun (WGS) entry which is preliminary data.</text>
</comment>
<organism evidence="4 5">
    <name type="scientific">Dyadobacter jejuensis</name>
    <dbReference type="NCBI Taxonomy" id="1082580"/>
    <lineage>
        <taxon>Bacteria</taxon>
        <taxon>Pseudomonadati</taxon>
        <taxon>Bacteroidota</taxon>
        <taxon>Cytophagia</taxon>
        <taxon>Cytophagales</taxon>
        <taxon>Spirosomataceae</taxon>
        <taxon>Dyadobacter</taxon>
    </lineage>
</organism>
<dbReference type="Proteomes" id="UP000245880">
    <property type="component" value="Unassembled WGS sequence"/>
</dbReference>
<dbReference type="Pfam" id="PF08239">
    <property type="entry name" value="SH3_3"/>
    <property type="match status" value="1"/>
</dbReference>
<dbReference type="InterPro" id="IPR003646">
    <property type="entry name" value="SH3-like_bac-type"/>
</dbReference>
<accession>A0A316AII9</accession>
<dbReference type="RefSeq" id="WP_211320036.1">
    <property type="nucleotide sequence ID" value="NZ_QGDT01000006.1"/>
</dbReference>
<protein>
    <submittedName>
        <fullName evidence="4">SH3 domain-containing protein</fullName>
    </submittedName>
</protein>
<keyword evidence="5" id="KW-1185">Reference proteome</keyword>
<keyword evidence="2" id="KW-0732">Signal</keyword>
<feature type="signal peptide" evidence="2">
    <location>
        <begin position="1"/>
        <end position="18"/>
    </location>
</feature>
<dbReference type="AlphaFoldDB" id="A0A316AII9"/>
<evidence type="ECO:0000313" key="5">
    <source>
        <dbReference type="Proteomes" id="UP000245880"/>
    </source>
</evidence>
<feature type="compositionally biased region" description="Polar residues" evidence="1">
    <location>
        <begin position="41"/>
        <end position="52"/>
    </location>
</feature>
<sequence>MRILFIFLTLLMTLQSFAQVKVKGYYRKDGTYVKPHYRSNPDGNPYNNWSYPGNTNPYTGKTATGNPDTYLNNYYNRSSSSSNSSTYNYPSTTYSTPSNSSYNNSSSSYYSNYYVTASSLNVRSGPSSSYTVVGSLSKSDNVKVIESYSNGWKKVQYSYYDFDSYSYRTMTGYVSGSYLSTSKPYFNDSYSNYNYSYNNNTYSSLNSTTAPYGYGNGRITIWTNCGTDGEIKIYLDGKYIGKLSQYFTDGTPDCGESGTLSVNKPVGTYKIEAKGNQNVWSGTITITKDRCLIQGLEK</sequence>
<proteinExistence type="predicted"/>
<evidence type="ECO:0000256" key="1">
    <source>
        <dbReference type="SAM" id="MobiDB-lite"/>
    </source>
</evidence>
<feature type="region of interest" description="Disordered" evidence="1">
    <location>
        <begin position="31"/>
        <end position="52"/>
    </location>
</feature>
<evidence type="ECO:0000259" key="3">
    <source>
        <dbReference type="PROSITE" id="PS51781"/>
    </source>
</evidence>
<evidence type="ECO:0000256" key="2">
    <source>
        <dbReference type="SAM" id="SignalP"/>
    </source>
</evidence>
<feature type="chain" id="PRO_5016262906" evidence="2">
    <location>
        <begin position="19"/>
        <end position="298"/>
    </location>
</feature>
<name>A0A316AII9_9BACT</name>
<dbReference type="EMBL" id="QGDT01000006">
    <property type="protein sequence ID" value="PWJ57595.1"/>
    <property type="molecule type" value="Genomic_DNA"/>
</dbReference>
<feature type="domain" description="SH3b" evidence="3">
    <location>
        <begin position="110"/>
        <end position="183"/>
    </location>
</feature>
<dbReference type="SMART" id="SM00287">
    <property type="entry name" value="SH3b"/>
    <property type="match status" value="1"/>
</dbReference>
<feature type="region of interest" description="Disordered" evidence="1">
    <location>
        <begin position="78"/>
        <end position="103"/>
    </location>
</feature>
<evidence type="ECO:0000313" key="4">
    <source>
        <dbReference type="EMBL" id="PWJ57595.1"/>
    </source>
</evidence>
<gene>
    <name evidence="4" type="ORF">CLV98_10666</name>
</gene>
<dbReference type="Gene3D" id="2.30.30.40">
    <property type="entry name" value="SH3 Domains"/>
    <property type="match status" value="1"/>
</dbReference>
<reference evidence="4 5" key="1">
    <citation type="submission" date="2018-03" db="EMBL/GenBank/DDBJ databases">
        <title>Genomic Encyclopedia of Archaeal and Bacterial Type Strains, Phase II (KMG-II): from individual species to whole genera.</title>
        <authorList>
            <person name="Goeker M."/>
        </authorList>
    </citation>
    <scope>NUCLEOTIDE SEQUENCE [LARGE SCALE GENOMIC DNA]</scope>
    <source>
        <strain evidence="4 5">DSM 100346</strain>
    </source>
</reference>